<name>A0A3N7J1D6_9BURK</name>
<keyword evidence="3" id="KW-1185">Reference proteome</keyword>
<evidence type="ECO:0000313" key="2">
    <source>
        <dbReference type="EMBL" id="RQP24762.1"/>
    </source>
</evidence>
<gene>
    <name evidence="2" type="ORF">DZC73_07700</name>
</gene>
<reference evidence="2 3" key="1">
    <citation type="submission" date="2018-08" db="EMBL/GenBank/DDBJ databases">
        <authorList>
            <person name="Khan S.A."/>
            <person name="Jeon C.O."/>
            <person name="Chun B.H."/>
            <person name="Jeong S.E."/>
        </authorList>
    </citation>
    <scope>NUCLEOTIDE SEQUENCE [LARGE SCALE GENOMIC DNA]</scope>
    <source>
        <strain evidence="2 3">S-16</strain>
    </source>
</reference>
<organism evidence="2 3">
    <name type="scientific">Piscinibacter terrae</name>
    <dbReference type="NCBI Taxonomy" id="2496871"/>
    <lineage>
        <taxon>Bacteria</taxon>
        <taxon>Pseudomonadati</taxon>
        <taxon>Pseudomonadota</taxon>
        <taxon>Betaproteobacteria</taxon>
        <taxon>Burkholderiales</taxon>
        <taxon>Sphaerotilaceae</taxon>
        <taxon>Piscinibacter</taxon>
    </lineage>
</organism>
<dbReference type="OrthoDB" id="196319at2"/>
<protein>
    <submittedName>
        <fullName evidence="2">Tyrosine protein phosphatase</fullName>
    </submittedName>
</protein>
<dbReference type="InterPro" id="IPR000387">
    <property type="entry name" value="Tyr_Pase_dom"/>
</dbReference>
<reference evidence="2 3" key="2">
    <citation type="submission" date="2018-12" db="EMBL/GenBank/DDBJ databases">
        <title>Rhizobacter gummiphilus sp. nov., a rubber-degrading bacterium isolated from the soil of a botanical garden in Japan.</title>
        <authorList>
            <person name="Shunsuke S.S."/>
        </authorList>
    </citation>
    <scope>NUCLEOTIDE SEQUENCE [LARGE SCALE GENOMIC DNA]</scope>
    <source>
        <strain evidence="2 3">S-16</strain>
    </source>
</reference>
<dbReference type="InterPro" id="IPR029021">
    <property type="entry name" value="Prot-tyrosine_phosphatase-like"/>
</dbReference>
<evidence type="ECO:0000259" key="1">
    <source>
        <dbReference type="PROSITE" id="PS50056"/>
    </source>
</evidence>
<dbReference type="RefSeq" id="WP_124539660.1">
    <property type="nucleotide sequence ID" value="NZ_QUSW01000002.1"/>
</dbReference>
<dbReference type="InterPro" id="IPR016130">
    <property type="entry name" value="Tyr_Pase_AS"/>
</dbReference>
<dbReference type="Proteomes" id="UP000267464">
    <property type="component" value="Unassembled WGS sequence"/>
</dbReference>
<dbReference type="PANTHER" id="PTHR23339">
    <property type="entry name" value="TYROSINE SPECIFIC PROTEIN PHOSPHATASE AND DUAL SPECIFICITY PROTEIN PHOSPHATASE"/>
    <property type="match status" value="1"/>
</dbReference>
<dbReference type="PROSITE" id="PS00383">
    <property type="entry name" value="TYR_PHOSPHATASE_1"/>
    <property type="match status" value="1"/>
</dbReference>
<dbReference type="PROSITE" id="PS50056">
    <property type="entry name" value="TYR_PHOSPHATASE_2"/>
    <property type="match status" value="1"/>
</dbReference>
<evidence type="ECO:0000313" key="3">
    <source>
        <dbReference type="Proteomes" id="UP000267464"/>
    </source>
</evidence>
<dbReference type="Pfam" id="PF22785">
    <property type="entry name" value="Tc-R-P"/>
    <property type="match status" value="1"/>
</dbReference>
<dbReference type="InterPro" id="IPR050561">
    <property type="entry name" value="PTP"/>
</dbReference>
<dbReference type="AlphaFoldDB" id="A0A3N7J1D6"/>
<proteinExistence type="predicted"/>
<comment type="caution">
    <text evidence="2">The sequence shown here is derived from an EMBL/GenBank/DDBJ whole genome shotgun (WGS) entry which is preliminary data.</text>
</comment>
<dbReference type="Gene3D" id="3.90.190.10">
    <property type="entry name" value="Protein tyrosine phosphatase superfamily"/>
    <property type="match status" value="1"/>
</dbReference>
<sequence length="171" mass="18943">MFEPSLHWVDGIAPHRLALSPRPRGGEWLVDEVARWHAAGVRCIVSLLEPHEVRELDLASEKALCVERGIAFRSFPIPDRGTPSSRRELSAFVDELHADMLQGTALAIHCRAGIGRTGLVAGCLLHRLGVPFDDIFHRLSRARGIAMPDTAEQADWVERFAGRRPGDQMPA</sequence>
<dbReference type="EMBL" id="QUSW01000002">
    <property type="protein sequence ID" value="RQP24762.1"/>
    <property type="molecule type" value="Genomic_DNA"/>
</dbReference>
<dbReference type="SUPFAM" id="SSF52799">
    <property type="entry name" value="(Phosphotyrosine protein) phosphatases II"/>
    <property type="match status" value="1"/>
</dbReference>
<accession>A0A3N7J1D6</accession>
<feature type="domain" description="Tyrosine specific protein phosphatases" evidence="1">
    <location>
        <begin position="87"/>
        <end position="154"/>
    </location>
</feature>